<sequence length="182" mass="20493">MHRILSLARIPRDFSCSCSPSPPPPPPPPSRTASSHFCFPTFLVECVASALTHCQKERGLRQWLACVHEEAEEEGTDEGEEEEENEDDEGEEDGEEETITIEGVRPPGRRCYSSIFSTFLIFLLTFCPLVSDRSSPRAFFARDAPVARAKITGDSRRRCRGRKEELEPIHGLFTGLLDRKIN</sequence>
<name>A0A026WEN6_OOCBI</name>
<reference evidence="2 3" key="1">
    <citation type="journal article" date="2014" name="Curr. Biol.">
        <title>The genome of the clonal raider ant Cerapachys biroi.</title>
        <authorList>
            <person name="Oxley P.R."/>
            <person name="Ji L."/>
            <person name="Fetter-Pruneda I."/>
            <person name="McKenzie S.K."/>
            <person name="Li C."/>
            <person name="Hu H."/>
            <person name="Zhang G."/>
            <person name="Kronauer D.J."/>
        </authorList>
    </citation>
    <scope>NUCLEOTIDE SEQUENCE [LARGE SCALE GENOMIC DNA]</scope>
</reference>
<evidence type="ECO:0000256" key="1">
    <source>
        <dbReference type="SAM" id="MobiDB-lite"/>
    </source>
</evidence>
<protein>
    <submittedName>
        <fullName evidence="2">Uncharacterized protein</fullName>
    </submittedName>
</protein>
<dbReference type="AlphaFoldDB" id="A0A026WEN6"/>
<evidence type="ECO:0000313" key="3">
    <source>
        <dbReference type="Proteomes" id="UP000053097"/>
    </source>
</evidence>
<accession>A0A026WEN6</accession>
<organism evidence="2 3">
    <name type="scientific">Ooceraea biroi</name>
    <name type="common">Clonal raider ant</name>
    <name type="synonym">Cerapachys biroi</name>
    <dbReference type="NCBI Taxonomy" id="2015173"/>
    <lineage>
        <taxon>Eukaryota</taxon>
        <taxon>Metazoa</taxon>
        <taxon>Ecdysozoa</taxon>
        <taxon>Arthropoda</taxon>
        <taxon>Hexapoda</taxon>
        <taxon>Insecta</taxon>
        <taxon>Pterygota</taxon>
        <taxon>Neoptera</taxon>
        <taxon>Endopterygota</taxon>
        <taxon>Hymenoptera</taxon>
        <taxon>Apocrita</taxon>
        <taxon>Aculeata</taxon>
        <taxon>Formicoidea</taxon>
        <taxon>Formicidae</taxon>
        <taxon>Dorylinae</taxon>
        <taxon>Ooceraea</taxon>
    </lineage>
</organism>
<gene>
    <name evidence="2" type="ORF">X777_05511</name>
</gene>
<proteinExistence type="predicted"/>
<feature type="compositionally biased region" description="Acidic residues" evidence="1">
    <location>
        <begin position="70"/>
        <end position="99"/>
    </location>
</feature>
<dbReference type="EMBL" id="KK107242">
    <property type="protein sequence ID" value="EZA54532.1"/>
    <property type="molecule type" value="Genomic_DNA"/>
</dbReference>
<dbReference type="Proteomes" id="UP000053097">
    <property type="component" value="Unassembled WGS sequence"/>
</dbReference>
<keyword evidence="3" id="KW-1185">Reference proteome</keyword>
<feature type="region of interest" description="Disordered" evidence="1">
    <location>
        <begin position="69"/>
        <end position="99"/>
    </location>
</feature>
<evidence type="ECO:0000313" key="2">
    <source>
        <dbReference type="EMBL" id="EZA54532.1"/>
    </source>
</evidence>